<gene>
    <name evidence="2" type="ORF">DESHY_110390</name>
</gene>
<evidence type="ECO:0000259" key="1">
    <source>
        <dbReference type="PROSITE" id="PS51502"/>
    </source>
</evidence>
<dbReference type="Gene3D" id="3.30.70.100">
    <property type="match status" value="1"/>
</dbReference>
<dbReference type="SMART" id="SM00886">
    <property type="entry name" value="Dabb"/>
    <property type="match status" value="1"/>
</dbReference>
<dbReference type="PANTHER" id="PTHR37832">
    <property type="entry name" value="BLL2683 PROTEIN"/>
    <property type="match status" value="1"/>
</dbReference>
<dbReference type="SUPFAM" id="SSF54909">
    <property type="entry name" value="Dimeric alpha+beta barrel"/>
    <property type="match status" value="1"/>
</dbReference>
<dbReference type="InterPro" id="IPR011008">
    <property type="entry name" value="Dimeric_a/b-barrel"/>
</dbReference>
<feature type="domain" description="Stress-response A/B barrel" evidence="1">
    <location>
        <begin position="2"/>
        <end position="91"/>
    </location>
</feature>
<dbReference type="eggNOG" id="ENOG5032YE5">
    <property type="taxonomic scope" value="Bacteria"/>
</dbReference>
<reference evidence="2 3" key="1">
    <citation type="journal article" date="2013" name="Genome Announc.">
        <title>Genome Sequence of the Sulfate-Reducing Bacterium Desulfotomaculum hydrothermale Lam5(T).</title>
        <authorList>
            <person name="Amin O."/>
            <person name="Fardeau M.L."/>
            <person name="Valette O."/>
            <person name="Hirschler-Rea A."/>
            <person name="Barbe V."/>
            <person name="Medigue C."/>
            <person name="Vacherie B."/>
            <person name="Ollivier B."/>
            <person name="Bertin P.N."/>
            <person name="Dolla A."/>
        </authorList>
    </citation>
    <scope>NUCLEOTIDE SEQUENCE [LARGE SCALE GENOMIC DNA]</scope>
    <source>
        <strain evidence="3">Lam5 / DSM 18033</strain>
    </source>
</reference>
<sequence>MITHIVFFKFKDAAHIDRAKHDLLALKEKIPQIRHLEVGVDILRTERSYDLALIAKFDSLADLQSYQIHPAHQEVVKFIAEVRESVVAVDYQSE</sequence>
<dbReference type="Proteomes" id="UP000009315">
    <property type="component" value="Unassembled WGS sequence"/>
</dbReference>
<dbReference type="STRING" id="1121428.DESHY_110390"/>
<dbReference type="EMBL" id="CAOS01000003">
    <property type="protein sequence ID" value="CCO07446.1"/>
    <property type="molecule type" value="Genomic_DNA"/>
</dbReference>
<dbReference type="InterPro" id="IPR013097">
    <property type="entry name" value="Dabb"/>
</dbReference>
<dbReference type="RefSeq" id="WP_008410321.1">
    <property type="nucleotide sequence ID" value="NZ_CAOS01000003.1"/>
</dbReference>
<comment type="caution">
    <text evidence="2">The sequence shown here is derived from an EMBL/GenBank/DDBJ whole genome shotgun (WGS) entry which is preliminary data.</text>
</comment>
<name>K8EFI9_9FIRM</name>
<organism evidence="2 3">
    <name type="scientific">Desulforamulus hydrothermalis Lam5 = DSM 18033</name>
    <dbReference type="NCBI Taxonomy" id="1121428"/>
    <lineage>
        <taxon>Bacteria</taxon>
        <taxon>Bacillati</taxon>
        <taxon>Bacillota</taxon>
        <taxon>Clostridia</taxon>
        <taxon>Eubacteriales</taxon>
        <taxon>Peptococcaceae</taxon>
        <taxon>Desulforamulus</taxon>
    </lineage>
</organism>
<protein>
    <submittedName>
        <fullName evidence="2">Stress responsive alpha-beta barrel domain protein</fullName>
    </submittedName>
</protein>
<dbReference type="PROSITE" id="PS51502">
    <property type="entry name" value="S_R_A_B_BARREL"/>
    <property type="match status" value="1"/>
</dbReference>
<evidence type="ECO:0000313" key="2">
    <source>
        <dbReference type="EMBL" id="CCO07446.1"/>
    </source>
</evidence>
<dbReference type="AlphaFoldDB" id="K8EFI9"/>
<dbReference type="Pfam" id="PF07876">
    <property type="entry name" value="Dabb"/>
    <property type="match status" value="1"/>
</dbReference>
<accession>K8EFI9</accession>
<dbReference type="OrthoDB" id="9808130at2"/>
<keyword evidence="3" id="KW-1185">Reference proteome</keyword>
<proteinExistence type="predicted"/>
<dbReference type="PANTHER" id="PTHR37832:SF1">
    <property type="entry name" value="STRESS-RESPONSE A_B BARREL DOMAIN-CONTAINING PROTEIN"/>
    <property type="match status" value="1"/>
</dbReference>
<evidence type="ECO:0000313" key="3">
    <source>
        <dbReference type="Proteomes" id="UP000009315"/>
    </source>
</evidence>